<sequence>MRAMMKNKIVKARGIISEIYELNAENMEIVESLMRENELMNMYGGELGEMLETLRENSEKIHSLL</sequence>
<gene>
    <name evidence="1" type="ORF">FDW42_09305</name>
</gene>
<evidence type="ECO:0000313" key="1">
    <source>
        <dbReference type="EMBL" id="TNB55349.1"/>
    </source>
</evidence>
<dbReference type="AlphaFoldDB" id="A0AAX2UIN6"/>
<comment type="caution">
    <text evidence="1">The sequence shown here is derived from an EMBL/GenBank/DDBJ whole genome shotgun (WGS) entry which is preliminary data.</text>
</comment>
<evidence type="ECO:0000313" key="2">
    <source>
        <dbReference type="Proteomes" id="UP000306813"/>
    </source>
</evidence>
<proteinExistence type="predicted"/>
<dbReference type="Proteomes" id="UP000306813">
    <property type="component" value="Unassembled WGS sequence"/>
</dbReference>
<dbReference type="EMBL" id="VDBS01000079">
    <property type="protein sequence ID" value="TNB55349.1"/>
    <property type="molecule type" value="Genomic_DNA"/>
</dbReference>
<name>A0AAX2UIN6_9BACT</name>
<reference evidence="1 2" key="1">
    <citation type="submission" date="2019-05" db="EMBL/GenBank/DDBJ databases">
        <title>Draft genomes of eight strains of Campylobacter helveticus isolated from cats and a dog in New Zealand.</title>
        <authorList>
            <person name="Bojanic K."/>
            <person name="Midwinter A.C."/>
            <person name="Biggs P.J."/>
            <person name="Acke E."/>
            <person name="Cornelius A.J."/>
            <person name="Marshall J.C."/>
        </authorList>
    </citation>
    <scope>NUCLEOTIDE SEQUENCE [LARGE SCALE GENOMIC DNA]</scope>
    <source>
        <strain evidence="1 2">ACP123b</strain>
    </source>
</reference>
<protein>
    <submittedName>
        <fullName evidence="1">Uncharacterized protein</fullName>
    </submittedName>
</protein>
<accession>A0AAX2UIN6</accession>
<organism evidence="1 2">
    <name type="scientific">Campylobacter helveticus</name>
    <dbReference type="NCBI Taxonomy" id="28898"/>
    <lineage>
        <taxon>Bacteria</taxon>
        <taxon>Pseudomonadati</taxon>
        <taxon>Campylobacterota</taxon>
        <taxon>Epsilonproteobacteria</taxon>
        <taxon>Campylobacterales</taxon>
        <taxon>Campylobacteraceae</taxon>
        <taxon>Campylobacter</taxon>
    </lineage>
</organism>